<dbReference type="InterPro" id="IPR029058">
    <property type="entry name" value="AB_hydrolase_fold"/>
</dbReference>
<dbReference type="InterPro" id="IPR000073">
    <property type="entry name" value="AB_hydrolase_1"/>
</dbReference>
<dbReference type="Gene3D" id="3.40.50.1820">
    <property type="entry name" value="alpha/beta hydrolase"/>
    <property type="match status" value="1"/>
</dbReference>
<dbReference type="InterPro" id="IPR050471">
    <property type="entry name" value="AB_hydrolase"/>
</dbReference>
<comment type="caution">
    <text evidence="2">The sequence shown here is derived from an EMBL/GenBank/DDBJ whole genome shotgun (WGS) entry which is preliminary data.</text>
</comment>
<organism evidence="2 3">
    <name type="scientific">Streptacidiphilus monticola</name>
    <dbReference type="NCBI Taxonomy" id="2161674"/>
    <lineage>
        <taxon>Bacteria</taxon>
        <taxon>Bacillati</taxon>
        <taxon>Actinomycetota</taxon>
        <taxon>Actinomycetes</taxon>
        <taxon>Kitasatosporales</taxon>
        <taxon>Streptomycetaceae</taxon>
        <taxon>Streptacidiphilus</taxon>
    </lineage>
</organism>
<name>A0ABW1G0L7_9ACTN</name>
<protein>
    <submittedName>
        <fullName evidence="2">Alpha/beta fold hydrolase</fullName>
    </submittedName>
</protein>
<dbReference type="Proteomes" id="UP001596174">
    <property type="component" value="Unassembled WGS sequence"/>
</dbReference>
<keyword evidence="3" id="KW-1185">Reference proteome</keyword>
<dbReference type="EMBL" id="JBHSQJ010000051">
    <property type="protein sequence ID" value="MFC5908221.1"/>
    <property type="molecule type" value="Genomic_DNA"/>
</dbReference>
<dbReference type="RefSeq" id="WP_380583221.1">
    <property type="nucleotide sequence ID" value="NZ_JBHSQJ010000051.1"/>
</dbReference>
<dbReference type="PANTHER" id="PTHR43433">
    <property type="entry name" value="HYDROLASE, ALPHA/BETA FOLD FAMILY PROTEIN"/>
    <property type="match status" value="1"/>
</dbReference>
<evidence type="ECO:0000259" key="1">
    <source>
        <dbReference type="Pfam" id="PF12697"/>
    </source>
</evidence>
<dbReference type="GO" id="GO:0016787">
    <property type="term" value="F:hydrolase activity"/>
    <property type="evidence" value="ECO:0007669"/>
    <property type="project" value="UniProtKB-KW"/>
</dbReference>
<sequence length="276" mass="28880">MSSTHAVTDGQVVSRDGTVIAYSRRGQGRPVVLVDGALCHRGFGPATELAEALAARFTVFTYDRRGRGASGDNRAPDTPFTLDLEVDDLAALLDAAGGSAMVYGISSGAALALAAADRLPGITRLALYEAPFVVDDGWQPLTDDFRSRVSAAVEAGRPGDAVKLFMRYVGTPAPAVVAMRLMPVWKKLSAVGRTLPHDLAIVAQHPSGKPFGAAPWPGISAPALVMDGGRSPAWMRTGTRALAEAVPGSAYRTLPGQTHMLKTEAIAPVLTEFFGG</sequence>
<evidence type="ECO:0000313" key="2">
    <source>
        <dbReference type="EMBL" id="MFC5908221.1"/>
    </source>
</evidence>
<gene>
    <name evidence="2" type="ORF">ACFP3V_13485</name>
</gene>
<dbReference type="PANTHER" id="PTHR43433:SF5">
    <property type="entry name" value="AB HYDROLASE-1 DOMAIN-CONTAINING PROTEIN"/>
    <property type="match status" value="1"/>
</dbReference>
<proteinExistence type="predicted"/>
<evidence type="ECO:0000313" key="3">
    <source>
        <dbReference type="Proteomes" id="UP001596174"/>
    </source>
</evidence>
<feature type="domain" description="AB hydrolase-1" evidence="1">
    <location>
        <begin position="40"/>
        <end position="260"/>
    </location>
</feature>
<keyword evidence="2" id="KW-0378">Hydrolase</keyword>
<dbReference type="SUPFAM" id="SSF53474">
    <property type="entry name" value="alpha/beta-Hydrolases"/>
    <property type="match status" value="1"/>
</dbReference>
<accession>A0ABW1G0L7</accession>
<dbReference type="Pfam" id="PF12697">
    <property type="entry name" value="Abhydrolase_6"/>
    <property type="match status" value="1"/>
</dbReference>
<reference evidence="3" key="1">
    <citation type="journal article" date="2019" name="Int. J. Syst. Evol. Microbiol.">
        <title>The Global Catalogue of Microorganisms (GCM) 10K type strain sequencing project: providing services to taxonomists for standard genome sequencing and annotation.</title>
        <authorList>
            <consortium name="The Broad Institute Genomics Platform"/>
            <consortium name="The Broad Institute Genome Sequencing Center for Infectious Disease"/>
            <person name="Wu L."/>
            <person name="Ma J."/>
        </authorList>
    </citation>
    <scope>NUCLEOTIDE SEQUENCE [LARGE SCALE GENOMIC DNA]</scope>
    <source>
        <strain evidence="3">JCM 4816</strain>
    </source>
</reference>